<evidence type="ECO:0000256" key="1">
    <source>
        <dbReference type="SAM" id="MobiDB-lite"/>
    </source>
</evidence>
<reference evidence="2" key="1">
    <citation type="submission" date="2019-07" db="EMBL/GenBank/DDBJ databases">
        <authorList>
            <person name="Dittberner H."/>
        </authorList>
    </citation>
    <scope>NUCLEOTIDE SEQUENCE [LARGE SCALE GENOMIC DNA]</scope>
</reference>
<feature type="region of interest" description="Disordered" evidence="1">
    <location>
        <begin position="75"/>
        <end position="94"/>
    </location>
</feature>
<dbReference type="Proteomes" id="UP000489600">
    <property type="component" value="Unassembled WGS sequence"/>
</dbReference>
<keyword evidence="3" id="KW-1185">Reference proteome</keyword>
<gene>
    <name evidence="2" type="ORF">ANE_LOCUS12709</name>
</gene>
<dbReference type="EMBL" id="CABITT030000004">
    <property type="protein sequence ID" value="VVB02265.1"/>
    <property type="molecule type" value="Genomic_DNA"/>
</dbReference>
<feature type="compositionally biased region" description="Basic and acidic residues" evidence="1">
    <location>
        <begin position="82"/>
        <end position="94"/>
    </location>
</feature>
<dbReference type="AlphaFoldDB" id="A0A565BLR3"/>
<name>A0A565BLR3_9BRAS</name>
<proteinExistence type="predicted"/>
<comment type="caution">
    <text evidence="2">The sequence shown here is derived from an EMBL/GenBank/DDBJ whole genome shotgun (WGS) entry which is preliminary data.</text>
</comment>
<accession>A0A565BLR3</accession>
<protein>
    <submittedName>
        <fullName evidence="2">Uncharacterized protein</fullName>
    </submittedName>
</protein>
<sequence length="94" mass="10763">MEDGLVELSIYPDEQCSLWYCTRRRDEDNIGYCTEAHFALSDLHENFAIPAHMSNLFTHYHVTALLVCFSKSRRSKLGLSTADREVSPHEEGIS</sequence>
<evidence type="ECO:0000313" key="3">
    <source>
        <dbReference type="Proteomes" id="UP000489600"/>
    </source>
</evidence>
<evidence type="ECO:0000313" key="2">
    <source>
        <dbReference type="EMBL" id="VVB02265.1"/>
    </source>
</evidence>
<organism evidence="2 3">
    <name type="scientific">Arabis nemorensis</name>
    <dbReference type="NCBI Taxonomy" id="586526"/>
    <lineage>
        <taxon>Eukaryota</taxon>
        <taxon>Viridiplantae</taxon>
        <taxon>Streptophyta</taxon>
        <taxon>Embryophyta</taxon>
        <taxon>Tracheophyta</taxon>
        <taxon>Spermatophyta</taxon>
        <taxon>Magnoliopsida</taxon>
        <taxon>eudicotyledons</taxon>
        <taxon>Gunneridae</taxon>
        <taxon>Pentapetalae</taxon>
        <taxon>rosids</taxon>
        <taxon>malvids</taxon>
        <taxon>Brassicales</taxon>
        <taxon>Brassicaceae</taxon>
        <taxon>Arabideae</taxon>
        <taxon>Arabis</taxon>
    </lineage>
</organism>